<feature type="compositionally biased region" description="Low complexity" evidence="1">
    <location>
        <begin position="104"/>
        <end position="117"/>
    </location>
</feature>
<feature type="compositionally biased region" description="Low complexity" evidence="1">
    <location>
        <begin position="86"/>
        <end position="95"/>
    </location>
</feature>
<feature type="region of interest" description="Disordered" evidence="1">
    <location>
        <begin position="234"/>
        <end position="387"/>
    </location>
</feature>
<dbReference type="Proteomes" id="UP001151518">
    <property type="component" value="Unassembled WGS sequence"/>
</dbReference>
<dbReference type="EMBL" id="JANBTW010000126">
    <property type="protein sequence ID" value="KAJ2670363.1"/>
    <property type="molecule type" value="Genomic_DNA"/>
</dbReference>
<proteinExistence type="predicted"/>
<feature type="compositionally biased region" description="Polar residues" evidence="1">
    <location>
        <begin position="335"/>
        <end position="350"/>
    </location>
</feature>
<feature type="compositionally biased region" description="Basic and acidic residues" evidence="1">
    <location>
        <begin position="264"/>
        <end position="281"/>
    </location>
</feature>
<evidence type="ECO:0000256" key="1">
    <source>
        <dbReference type="SAM" id="MobiDB-lite"/>
    </source>
</evidence>
<organism evidence="2 3">
    <name type="scientific">Coemansia spiralis</name>
    <dbReference type="NCBI Taxonomy" id="417178"/>
    <lineage>
        <taxon>Eukaryota</taxon>
        <taxon>Fungi</taxon>
        <taxon>Fungi incertae sedis</taxon>
        <taxon>Zoopagomycota</taxon>
        <taxon>Kickxellomycotina</taxon>
        <taxon>Kickxellomycetes</taxon>
        <taxon>Kickxellales</taxon>
        <taxon>Kickxellaceae</taxon>
        <taxon>Coemansia</taxon>
    </lineage>
</organism>
<feature type="region of interest" description="Disordered" evidence="1">
    <location>
        <begin position="53"/>
        <end position="134"/>
    </location>
</feature>
<name>A0A9W8G2G0_9FUNG</name>
<dbReference type="OrthoDB" id="5594691at2759"/>
<gene>
    <name evidence="2" type="ORF">GGI25_005861</name>
</gene>
<protein>
    <submittedName>
        <fullName evidence="2">Uncharacterized protein</fullName>
    </submittedName>
</protein>
<dbReference type="AlphaFoldDB" id="A0A9W8G2G0"/>
<feature type="non-terminal residue" evidence="2">
    <location>
        <position position="1"/>
    </location>
</feature>
<accession>A0A9W8G2G0</accession>
<reference evidence="2" key="1">
    <citation type="submission" date="2022-07" db="EMBL/GenBank/DDBJ databases">
        <title>Phylogenomic reconstructions and comparative analyses of Kickxellomycotina fungi.</title>
        <authorList>
            <person name="Reynolds N.K."/>
            <person name="Stajich J.E."/>
            <person name="Barry K."/>
            <person name="Grigoriev I.V."/>
            <person name="Crous P."/>
            <person name="Smith M.E."/>
        </authorList>
    </citation>
    <scope>NUCLEOTIDE SEQUENCE</scope>
    <source>
        <strain evidence="2">NRRL 3115</strain>
    </source>
</reference>
<sequence length="397" mass="41619">PTTFVDESSISISVPEHATAGAVTPVEHKSISAVDEPVDATRTAKGLLIASANPDEAVLSSTEDTPADAQRDITPTALAQTQVKQTTADTASDSAIDSDELQKDSASAAAAKEQSADVNFKPVSKGDVASDVDEPAQRPYDEVDSVMYPTVSERNVPLRPGRLDVGEKSVTVSTEAAAVPEPIVTTPSYVMHYSESLFGDSASLNPGLITIEDLHAAQKAAAVVGVSAVNATTVSRKSRDSGFHGGDGGDISVSQRMKRFISGKRSDIPRGRASSEVDSRDVPTSPKSVVSGILADTREKITSQYRSSRGSHEGKRGSGAPSATIVGDDDDLKQTSHSIPGSFPSAQASGRHSESETAARMDAAASQDESPLSSENEGGKDKHRRHTILGVIKRIFR</sequence>
<comment type="caution">
    <text evidence="2">The sequence shown here is derived from an EMBL/GenBank/DDBJ whole genome shotgun (WGS) entry which is preliminary data.</text>
</comment>
<evidence type="ECO:0000313" key="3">
    <source>
        <dbReference type="Proteomes" id="UP001151518"/>
    </source>
</evidence>
<feature type="compositionally biased region" description="Polar residues" evidence="1">
    <location>
        <begin position="367"/>
        <end position="376"/>
    </location>
</feature>
<evidence type="ECO:0000313" key="2">
    <source>
        <dbReference type="EMBL" id="KAJ2670363.1"/>
    </source>
</evidence>